<dbReference type="InterPro" id="IPR036705">
    <property type="entry name" value="Ribosyl_crysJ1_sf"/>
</dbReference>
<feature type="binding site" evidence="1">
    <location>
        <position position="56"/>
    </location>
    <ligand>
        <name>Mg(2+)</name>
        <dbReference type="ChEBI" id="CHEBI:18420"/>
        <label>1</label>
    </ligand>
</feature>
<reference evidence="2 3" key="1">
    <citation type="journal article" date="2019" name="Int. J. Syst. Evol. Microbiol.">
        <title>The Global Catalogue of Microorganisms (GCM) 10K type strain sequencing project: providing services to taxonomists for standard genome sequencing and annotation.</title>
        <authorList>
            <consortium name="The Broad Institute Genomics Platform"/>
            <consortium name="The Broad Institute Genome Sequencing Center for Infectious Disease"/>
            <person name="Wu L."/>
            <person name="Ma J."/>
        </authorList>
    </citation>
    <scope>NUCLEOTIDE SEQUENCE [LARGE SCALE GENOMIC DNA]</scope>
    <source>
        <strain evidence="2 3">CGMCC 1.10594</strain>
    </source>
</reference>
<dbReference type="Proteomes" id="UP001597075">
    <property type="component" value="Unassembled WGS sequence"/>
</dbReference>
<proteinExistence type="predicted"/>
<keyword evidence="3" id="KW-1185">Reference proteome</keyword>
<sequence length="309" mass="32555">MTATDRAEGVLLGLACGDALGRPVEFRSPRRIEREHGRLDEMVGDGTHRKPPGTITDDTELALRIARSLVERGTFDGADIAERFVEWYRSDPFDIGGLTADALRLIDQGHAWDGAGQTCWEARPEGQNAGNGSVMRCGPHALAFDGDESALVTASAASSRITHADPRCTYGCAVLNLTVANCLHERERPLAAALETVRVDAPDELVDALEPIVAGAEPEPLSNSGYVVHTLQTALYEALTADQAGEAIIGAVNRGGDTDTLGAVAGAVAGARFGASSLPPAWLDVVDEVGELRDLAGDLFEGTYTPVPS</sequence>
<gene>
    <name evidence="2" type="ORF">ACFSBJ_12125</name>
</gene>
<evidence type="ECO:0000256" key="1">
    <source>
        <dbReference type="PIRSR" id="PIRSR605502-1"/>
    </source>
</evidence>
<dbReference type="AlphaFoldDB" id="A0ABD6CZF7"/>
<feature type="binding site" evidence="1">
    <location>
        <position position="257"/>
    </location>
    <ligand>
        <name>Mg(2+)</name>
        <dbReference type="ChEBI" id="CHEBI:18420"/>
        <label>1</label>
    </ligand>
</feature>
<dbReference type="PANTHER" id="PTHR16222:SF12">
    <property type="entry name" value="ADP-RIBOSYLGLYCOHYDROLASE-RELATED"/>
    <property type="match status" value="1"/>
</dbReference>
<name>A0ABD6CZF7_9EURY</name>
<evidence type="ECO:0000313" key="3">
    <source>
        <dbReference type="Proteomes" id="UP001597075"/>
    </source>
</evidence>
<comment type="caution">
    <text evidence="2">The sequence shown here is derived from an EMBL/GenBank/DDBJ whole genome shotgun (WGS) entry which is preliminary data.</text>
</comment>
<dbReference type="SUPFAM" id="SSF101478">
    <property type="entry name" value="ADP-ribosylglycohydrolase"/>
    <property type="match status" value="1"/>
</dbReference>
<dbReference type="InterPro" id="IPR005502">
    <property type="entry name" value="Ribosyl_crysJ1"/>
</dbReference>
<feature type="binding site" evidence="1">
    <location>
        <position position="260"/>
    </location>
    <ligand>
        <name>Mg(2+)</name>
        <dbReference type="ChEBI" id="CHEBI:18420"/>
        <label>1</label>
    </ligand>
</feature>
<dbReference type="Gene3D" id="1.10.4080.10">
    <property type="entry name" value="ADP-ribosylation/Crystallin J1"/>
    <property type="match status" value="1"/>
</dbReference>
<keyword evidence="1" id="KW-0479">Metal-binding</keyword>
<dbReference type="RefSeq" id="WP_256404717.1">
    <property type="nucleotide sequence ID" value="NZ_CP187151.1"/>
</dbReference>
<dbReference type="InterPro" id="IPR050792">
    <property type="entry name" value="ADP-ribosylglycohydrolase"/>
</dbReference>
<feature type="binding site" evidence="1">
    <location>
        <position position="58"/>
    </location>
    <ligand>
        <name>Mg(2+)</name>
        <dbReference type="ChEBI" id="CHEBI:18420"/>
        <label>1</label>
    </ligand>
</feature>
<dbReference type="Pfam" id="PF03747">
    <property type="entry name" value="ADP_ribosyl_GH"/>
    <property type="match status" value="1"/>
</dbReference>
<feature type="binding site" evidence="1">
    <location>
        <position position="57"/>
    </location>
    <ligand>
        <name>Mg(2+)</name>
        <dbReference type="ChEBI" id="CHEBI:18420"/>
        <label>1</label>
    </ligand>
</feature>
<protein>
    <submittedName>
        <fullName evidence="2">ADP-ribosylglycohydrolase family protein</fullName>
    </submittedName>
</protein>
<feature type="binding site" evidence="1">
    <location>
        <position position="259"/>
    </location>
    <ligand>
        <name>Mg(2+)</name>
        <dbReference type="ChEBI" id="CHEBI:18420"/>
        <label>1</label>
    </ligand>
</feature>
<dbReference type="PANTHER" id="PTHR16222">
    <property type="entry name" value="ADP-RIBOSYLGLYCOHYDROLASE"/>
    <property type="match status" value="1"/>
</dbReference>
<organism evidence="2 3">
    <name type="scientific">Haloplanus ruber</name>
    <dbReference type="NCBI Taxonomy" id="869892"/>
    <lineage>
        <taxon>Archaea</taxon>
        <taxon>Methanobacteriati</taxon>
        <taxon>Methanobacteriota</taxon>
        <taxon>Stenosarchaea group</taxon>
        <taxon>Halobacteria</taxon>
        <taxon>Halobacteriales</taxon>
        <taxon>Haloferacaceae</taxon>
        <taxon>Haloplanus</taxon>
    </lineage>
</organism>
<accession>A0ABD6CZF7</accession>
<keyword evidence="1" id="KW-0460">Magnesium</keyword>
<dbReference type="EMBL" id="JBHUDL010000010">
    <property type="protein sequence ID" value="MFD1634470.1"/>
    <property type="molecule type" value="Genomic_DNA"/>
</dbReference>
<comment type="cofactor">
    <cofactor evidence="1">
        <name>Mg(2+)</name>
        <dbReference type="ChEBI" id="CHEBI:18420"/>
    </cofactor>
    <text evidence="1">Binds 2 magnesium ions per subunit.</text>
</comment>
<evidence type="ECO:0000313" key="2">
    <source>
        <dbReference type="EMBL" id="MFD1634470.1"/>
    </source>
</evidence>